<dbReference type="EMBL" id="JBHSLD010000007">
    <property type="protein sequence ID" value="MFC5380955.1"/>
    <property type="molecule type" value="Genomic_DNA"/>
</dbReference>
<dbReference type="RefSeq" id="WP_340270819.1">
    <property type="nucleotide sequence ID" value="NZ_JBBEOG010000008.1"/>
</dbReference>
<dbReference type="InterPro" id="IPR036249">
    <property type="entry name" value="Thioredoxin-like_sf"/>
</dbReference>
<keyword evidence="1" id="KW-0472">Membrane</keyword>
<accession>A0ABW0GP63</accession>
<proteinExistence type="predicted"/>
<evidence type="ECO:0000313" key="4">
    <source>
        <dbReference type="Proteomes" id="UP001596122"/>
    </source>
</evidence>
<dbReference type="SUPFAM" id="SSF52833">
    <property type="entry name" value="Thioredoxin-like"/>
    <property type="match status" value="1"/>
</dbReference>
<gene>
    <name evidence="3" type="ORF">ACFPJ6_09140</name>
</gene>
<keyword evidence="1" id="KW-0812">Transmembrane</keyword>
<reference evidence="4" key="1">
    <citation type="journal article" date="2019" name="Int. J. Syst. Evol. Microbiol.">
        <title>The Global Catalogue of Microorganisms (GCM) 10K type strain sequencing project: providing services to taxonomists for standard genome sequencing and annotation.</title>
        <authorList>
            <consortium name="The Broad Institute Genomics Platform"/>
            <consortium name="The Broad Institute Genome Sequencing Center for Infectious Disease"/>
            <person name="Wu L."/>
            <person name="Ma J."/>
        </authorList>
    </citation>
    <scope>NUCLEOTIDE SEQUENCE [LARGE SCALE GENOMIC DNA]</scope>
    <source>
        <strain evidence="4">CCUG 43114</strain>
    </source>
</reference>
<evidence type="ECO:0000256" key="1">
    <source>
        <dbReference type="SAM" id="Phobius"/>
    </source>
</evidence>
<keyword evidence="4" id="KW-1185">Reference proteome</keyword>
<organism evidence="3 4">
    <name type="scientific">Aquipuribacter nitratireducens</name>
    <dbReference type="NCBI Taxonomy" id="650104"/>
    <lineage>
        <taxon>Bacteria</taxon>
        <taxon>Bacillati</taxon>
        <taxon>Actinomycetota</taxon>
        <taxon>Actinomycetes</taxon>
        <taxon>Micrococcales</taxon>
        <taxon>Intrasporangiaceae</taxon>
        <taxon>Aquipuribacter</taxon>
    </lineage>
</organism>
<evidence type="ECO:0000259" key="2">
    <source>
        <dbReference type="Pfam" id="PF13462"/>
    </source>
</evidence>
<dbReference type="Gene3D" id="3.40.30.10">
    <property type="entry name" value="Glutaredoxin"/>
    <property type="match status" value="1"/>
</dbReference>
<sequence length="256" mass="26563">MARNLDPHQRDARLQEIRRQNEADRRRARLLYGVAIGVVVALVAVVVVAVVLSGGGGDDEVAYPEGTTLTSPDDPASGGFLVGEPGEVEVVVYEDYQCPFCRDLEEESGELLRELAAGTDASLVRRPVAILDRVSDGYSSRAAAAAACVGEADPDALEAWGAQVFAEQPAEGGAGLPDERLVAIASEAGVDVGQCVEEGRYLGWATATTEAAAAELDRLSTPTVLVDGERVTGADGGYPSPDDLRAAVDAALGAQG</sequence>
<dbReference type="Proteomes" id="UP001596122">
    <property type="component" value="Unassembled WGS sequence"/>
</dbReference>
<feature type="domain" description="Thioredoxin-like fold" evidence="2">
    <location>
        <begin position="87"/>
        <end position="249"/>
    </location>
</feature>
<keyword evidence="1" id="KW-1133">Transmembrane helix</keyword>
<protein>
    <submittedName>
        <fullName evidence="3">DsbA family protein</fullName>
    </submittedName>
</protein>
<comment type="caution">
    <text evidence="3">The sequence shown here is derived from an EMBL/GenBank/DDBJ whole genome shotgun (WGS) entry which is preliminary data.</text>
</comment>
<name>A0ABW0GP63_9MICO</name>
<feature type="transmembrane region" description="Helical" evidence="1">
    <location>
        <begin position="30"/>
        <end position="52"/>
    </location>
</feature>
<dbReference type="InterPro" id="IPR012336">
    <property type="entry name" value="Thioredoxin-like_fold"/>
</dbReference>
<evidence type="ECO:0000313" key="3">
    <source>
        <dbReference type="EMBL" id="MFC5380955.1"/>
    </source>
</evidence>
<dbReference type="Pfam" id="PF13462">
    <property type="entry name" value="Thioredoxin_4"/>
    <property type="match status" value="1"/>
</dbReference>